<reference evidence="4 5" key="1">
    <citation type="submission" date="2017-07" db="EMBL/GenBank/DDBJ databases">
        <title>blaIMP-27 on transferable plasmids in Proteus mirabilis and Providencia rettgeri.</title>
        <authorList>
            <person name="Potter R."/>
        </authorList>
    </citation>
    <scope>NUCLEOTIDE SEQUENCE [LARGE SCALE GENOMIC DNA]</scope>
    <source>
        <strain evidence="4 5">PR1</strain>
    </source>
</reference>
<evidence type="ECO:0000313" key="3">
    <source>
        <dbReference type="EMBL" id="CAB5670991.1"/>
    </source>
</evidence>
<keyword evidence="3" id="KW-0560">Oxidoreductase</keyword>
<comment type="caution">
    <text evidence="4">The sequence shown here is derived from an EMBL/GenBank/DDBJ whole genome shotgun (WGS) entry which is preliminary data.</text>
</comment>
<dbReference type="InterPro" id="IPR055170">
    <property type="entry name" value="GFO_IDH_MocA-like_dom"/>
</dbReference>
<dbReference type="PANTHER" id="PTHR43054:SF1">
    <property type="entry name" value="SCYLLO-INOSITOL 2-DEHYDROGENASE (NADP(+)) IOLU"/>
    <property type="match status" value="1"/>
</dbReference>
<feature type="domain" description="GFO/IDH/MocA-like oxidoreductase" evidence="2">
    <location>
        <begin position="138"/>
        <end position="248"/>
    </location>
</feature>
<reference evidence="3" key="2">
    <citation type="submission" date="2020-05" db="EMBL/GenBank/DDBJ databases">
        <authorList>
            <person name="Delgado-Blas J."/>
        </authorList>
    </citation>
    <scope>NUCLEOTIDE SEQUENCE</scope>
    <source>
        <strain evidence="3">BB1453</strain>
    </source>
</reference>
<organism evidence="4 5">
    <name type="scientific">Providencia rettgeri</name>
    <dbReference type="NCBI Taxonomy" id="587"/>
    <lineage>
        <taxon>Bacteria</taxon>
        <taxon>Pseudomonadati</taxon>
        <taxon>Pseudomonadota</taxon>
        <taxon>Gammaproteobacteria</taxon>
        <taxon>Enterobacterales</taxon>
        <taxon>Morganellaceae</taxon>
        <taxon>Providencia</taxon>
    </lineage>
</organism>
<protein>
    <submittedName>
        <fullName evidence="3">1,5-anhydro-D-fructose reductase</fullName>
        <ecNumber evidence="3">1.1.1.292</ecNumber>
    </submittedName>
    <submittedName>
        <fullName evidence="4">Oxidoreductase</fullName>
    </submittedName>
</protein>
<dbReference type="Proteomes" id="UP000216001">
    <property type="component" value="Unassembled WGS sequence"/>
</dbReference>
<gene>
    <name evidence="3" type="primary">afr_1</name>
    <name evidence="4" type="ORF">CHI95_18420</name>
    <name evidence="3" type="ORF">GHA_00758</name>
</gene>
<evidence type="ECO:0000259" key="1">
    <source>
        <dbReference type="Pfam" id="PF01408"/>
    </source>
</evidence>
<feature type="domain" description="Gfo/Idh/MocA-like oxidoreductase N-terminal" evidence="1">
    <location>
        <begin position="2"/>
        <end position="118"/>
    </location>
</feature>
<evidence type="ECO:0000259" key="2">
    <source>
        <dbReference type="Pfam" id="PF22725"/>
    </source>
</evidence>
<evidence type="ECO:0000313" key="5">
    <source>
        <dbReference type="Proteomes" id="UP000216001"/>
    </source>
</evidence>
<dbReference type="Gene3D" id="3.40.50.720">
    <property type="entry name" value="NAD(P)-binding Rossmann-like Domain"/>
    <property type="match status" value="1"/>
</dbReference>
<dbReference type="Pfam" id="PF01408">
    <property type="entry name" value="GFO_IDH_MocA"/>
    <property type="match status" value="1"/>
</dbReference>
<dbReference type="SUPFAM" id="SSF55347">
    <property type="entry name" value="Glyceraldehyde-3-phosphate dehydrogenase-like, C-terminal domain"/>
    <property type="match status" value="1"/>
</dbReference>
<proteinExistence type="predicted"/>
<name>A0A264VP84_PRORE</name>
<dbReference type="GO" id="GO:0000166">
    <property type="term" value="F:nucleotide binding"/>
    <property type="evidence" value="ECO:0007669"/>
    <property type="project" value="InterPro"/>
</dbReference>
<dbReference type="Proteomes" id="UP000834611">
    <property type="component" value="Unassembled WGS sequence"/>
</dbReference>
<sequence length="326" mass="36165">MKLALVGSGKIIMSALDALIQVQGIELVALCVRAESIEKGQVICQQFGIAKLYTDYQELLQDPDVEVIYIGLPNHLHFQYTFDALMADKHVVCEKPFTPNWQQLQVLISISQTRGLFLFEAITSIHTPEFHFIKQHIDKIGEIKVIHGNYSQYSSRYNDYLQGRIHAAFDPQQAGGALYDINLYNIYLLSALMGAPDSSHYICNKGFNGIDTSGILTAHFGRSVASCVGAKDSASPGYFIIQGTKGYICIKGAPSLCQSVEVCIDGEISSVSRDTTINHMVYEFAFFREQIGTKSHAKCNELLELALIVSKILHQSRDDVGLVFES</sequence>
<dbReference type="AlphaFoldDB" id="A0A264VP84"/>
<dbReference type="Pfam" id="PF22725">
    <property type="entry name" value="GFO_IDH_MocA_C3"/>
    <property type="match status" value="1"/>
</dbReference>
<dbReference type="EMBL" id="NOWC01000026">
    <property type="protein sequence ID" value="OZS73099.1"/>
    <property type="molecule type" value="Genomic_DNA"/>
</dbReference>
<dbReference type="STRING" id="587.RB151_020400"/>
<dbReference type="PANTHER" id="PTHR43054">
    <property type="match status" value="1"/>
</dbReference>
<dbReference type="GO" id="GO:0033712">
    <property type="term" value="F:1,5-anhydro-D-fructose reductase (1,5-anhydro-D-mannitol-forming) activity"/>
    <property type="evidence" value="ECO:0007669"/>
    <property type="project" value="UniProtKB-EC"/>
</dbReference>
<dbReference type="EMBL" id="CAHPSF010000001">
    <property type="protein sequence ID" value="CAB5670991.1"/>
    <property type="molecule type" value="Genomic_DNA"/>
</dbReference>
<dbReference type="EC" id="1.1.1.292" evidence="3"/>
<dbReference type="Gene3D" id="3.30.360.10">
    <property type="entry name" value="Dihydrodipicolinate Reductase, domain 2"/>
    <property type="match status" value="1"/>
</dbReference>
<accession>A0A264VP84</accession>
<dbReference type="InterPro" id="IPR036291">
    <property type="entry name" value="NAD(P)-bd_dom_sf"/>
</dbReference>
<dbReference type="SUPFAM" id="SSF51735">
    <property type="entry name" value="NAD(P)-binding Rossmann-fold domains"/>
    <property type="match status" value="1"/>
</dbReference>
<evidence type="ECO:0000313" key="4">
    <source>
        <dbReference type="EMBL" id="OZS73099.1"/>
    </source>
</evidence>
<dbReference type="RefSeq" id="WP_094962500.1">
    <property type="nucleotide sequence ID" value="NZ_ABDWLN020000024.1"/>
</dbReference>
<dbReference type="InterPro" id="IPR000683">
    <property type="entry name" value="Gfo/Idh/MocA-like_OxRdtase_N"/>
</dbReference>